<keyword evidence="4" id="KW-0249">Electron transport</keyword>
<dbReference type="AlphaFoldDB" id="A0A0D2IN52"/>
<dbReference type="RefSeq" id="XP_013271682.1">
    <property type="nucleotide sequence ID" value="XM_013416228.1"/>
</dbReference>
<evidence type="ECO:0000256" key="2">
    <source>
        <dbReference type="ARBA" id="ARBA00022448"/>
    </source>
</evidence>
<proteinExistence type="predicted"/>
<keyword evidence="2" id="KW-0813">Transport</keyword>
<accession>A0A0D2IN52</accession>
<dbReference type="PROSITE" id="PS50836">
    <property type="entry name" value="DOMON"/>
    <property type="match status" value="1"/>
</dbReference>
<keyword evidence="8" id="KW-0732">Signal</keyword>
<dbReference type="Gene3D" id="1.20.120.1770">
    <property type="match status" value="1"/>
</dbReference>
<organism evidence="10 11">
    <name type="scientific">Rhinocladiella mackenziei CBS 650.93</name>
    <dbReference type="NCBI Taxonomy" id="1442369"/>
    <lineage>
        <taxon>Eukaryota</taxon>
        <taxon>Fungi</taxon>
        <taxon>Dikarya</taxon>
        <taxon>Ascomycota</taxon>
        <taxon>Pezizomycotina</taxon>
        <taxon>Eurotiomycetes</taxon>
        <taxon>Chaetothyriomycetidae</taxon>
        <taxon>Chaetothyriales</taxon>
        <taxon>Herpotrichiellaceae</taxon>
        <taxon>Rhinocladiella</taxon>
    </lineage>
</organism>
<comment type="subcellular location">
    <subcellularLocation>
        <location evidence="1">Membrane</location>
    </subcellularLocation>
</comment>
<feature type="transmembrane region" description="Helical" evidence="7">
    <location>
        <begin position="328"/>
        <end position="348"/>
    </location>
</feature>
<dbReference type="SMART" id="SM00665">
    <property type="entry name" value="B561"/>
    <property type="match status" value="1"/>
</dbReference>
<dbReference type="EMBL" id="KN847478">
    <property type="protein sequence ID" value="KIX04546.1"/>
    <property type="molecule type" value="Genomic_DNA"/>
</dbReference>
<evidence type="ECO:0000256" key="5">
    <source>
        <dbReference type="ARBA" id="ARBA00022989"/>
    </source>
</evidence>
<dbReference type="STRING" id="1442369.A0A0D2IN52"/>
<name>A0A0D2IN52_9EURO</name>
<dbReference type="OrthoDB" id="19261at2759"/>
<dbReference type="CDD" id="cd08760">
    <property type="entry name" value="Cyt_b561_FRRS1_like"/>
    <property type="match status" value="1"/>
</dbReference>
<evidence type="ECO:0000256" key="7">
    <source>
        <dbReference type="SAM" id="Phobius"/>
    </source>
</evidence>
<feature type="domain" description="DOMON" evidence="9">
    <location>
        <begin position="44"/>
        <end position="163"/>
    </location>
</feature>
<evidence type="ECO:0000256" key="4">
    <source>
        <dbReference type="ARBA" id="ARBA00022982"/>
    </source>
</evidence>
<keyword evidence="3 7" id="KW-0812">Transmembrane</keyword>
<dbReference type="Gene3D" id="2.60.40.1210">
    <property type="entry name" value="Cellobiose dehydrogenase, cytochrome domain"/>
    <property type="match status" value="1"/>
</dbReference>
<dbReference type="VEuPathDB" id="FungiDB:Z518_05416"/>
<dbReference type="PANTHER" id="PTHR47797:SF1">
    <property type="entry name" value="CYTOCHROME B561 DOMAIN-CONTAINING PROTEIN-RELATED"/>
    <property type="match status" value="1"/>
</dbReference>
<evidence type="ECO:0000256" key="1">
    <source>
        <dbReference type="ARBA" id="ARBA00004370"/>
    </source>
</evidence>
<dbReference type="Proteomes" id="UP000053617">
    <property type="component" value="Unassembled WGS sequence"/>
</dbReference>
<evidence type="ECO:0000313" key="10">
    <source>
        <dbReference type="EMBL" id="KIX04546.1"/>
    </source>
</evidence>
<reference evidence="10 11" key="1">
    <citation type="submission" date="2015-01" db="EMBL/GenBank/DDBJ databases">
        <title>The Genome Sequence of Rhinocladiella mackenzie CBS 650.93.</title>
        <authorList>
            <consortium name="The Broad Institute Genomics Platform"/>
            <person name="Cuomo C."/>
            <person name="de Hoog S."/>
            <person name="Gorbushina A."/>
            <person name="Stielow B."/>
            <person name="Teixiera M."/>
            <person name="Abouelleil A."/>
            <person name="Chapman S.B."/>
            <person name="Priest M."/>
            <person name="Young S.K."/>
            <person name="Wortman J."/>
            <person name="Nusbaum C."/>
            <person name="Birren B."/>
        </authorList>
    </citation>
    <scope>NUCLEOTIDE SEQUENCE [LARGE SCALE GENOMIC DNA]</scope>
    <source>
        <strain evidence="10 11">CBS 650.93</strain>
    </source>
</reference>
<evidence type="ECO:0000313" key="11">
    <source>
        <dbReference type="Proteomes" id="UP000053617"/>
    </source>
</evidence>
<dbReference type="SUPFAM" id="SSF49344">
    <property type="entry name" value="CBD9-like"/>
    <property type="match status" value="1"/>
</dbReference>
<gene>
    <name evidence="10" type="ORF">Z518_05416</name>
</gene>
<evidence type="ECO:0000259" key="9">
    <source>
        <dbReference type="PROSITE" id="PS50836"/>
    </source>
</evidence>
<feature type="signal peptide" evidence="8">
    <location>
        <begin position="1"/>
        <end position="26"/>
    </location>
</feature>
<dbReference type="SMART" id="SM00664">
    <property type="entry name" value="DoH"/>
    <property type="match status" value="1"/>
</dbReference>
<feature type="chain" id="PRO_5002255503" description="DOMON domain-containing protein" evidence="8">
    <location>
        <begin position="27"/>
        <end position="433"/>
    </location>
</feature>
<dbReference type="PANTHER" id="PTHR47797">
    <property type="entry name" value="DEHYDROGENASE, PUTATIVE (AFU_ORTHOLOGUE AFUA_8G05805)-RELATED"/>
    <property type="match status" value="1"/>
</dbReference>
<keyword evidence="6 7" id="KW-0472">Membrane</keyword>
<sequence length="433" mass="46811">MSFVYQSRIRVLLPLFVTTFFLTAQAAVPESTYVGLGTSRDTDDNVTVAINVPSDSTDSLFFYFSAPAGQEWAAFGLGGQMDGALMFVTYANDDGNNITLSPRLGTGHVEPKYTSDVKVDVLNGSGIIDGTFVVNAKCTGCRSWNGGSIDINSEDQDMIWAVGPVGDMNSNDVSATIVQHQGYASFELNLKKATGTGGVPVPSADEVDYTRPGDGGLSRGGVAFHAFLMVAAYLVVFPTGYLVLRFFEKVWLHWGVQSFAFLMVVIGTGVGIAVSKRDNLNPSLDSVHQILGLVVTGLVLLTWTVGFIGHRIYKKTGAPAKIMKGHRVLGPSTIAFGLINSFIGFNFADNNRRGMILLAIAIVLMLTFIGTVLFFKRRRQVRKGPLNTPAAANFREGQMEPGYADRQHPQSLPLYGQGGIPLQNYANTPPVYR</sequence>
<protein>
    <recommendedName>
        <fullName evidence="9">DOMON domain-containing protein</fullName>
    </recommendedName>
</protein>
<dbReference type="GeneID" id="25293487"/>
<dbReference type="InterPro" id="IPR005018">
    <property type="entry name" value="DOMON_domain"/>
</dbReference>
<keyword evidence="5 7" id="KW-1133">Transmembrane helix</keyword>
<evidence type="ECO:0000256" key="3">
    <source>
        <dbReference type="ARBA" id="ARBA00022692"/>
    </source>
</evidence>
<feature type="transmembrane region" description="Helical" evidence="7">
    <location>
        <begin position="251"/>
        <end position="274"/>
    </location>
</feature>
<evidence type="ECO:0000256" key="6">
    <source>
        <dbReference type="ARBA" id="ARBA00023136"/>
    </source>
</evidence>
<keyword evidence="11" id="KW-1185">Reference proteome</keyword>
<dbReference type="HOGENOM" id="CLU_031471_0_0_1"/>
<feature type="transmembrane region" description="Helical" evidence="7">
    <location>
        <begin position="222"/>
        <end position="244"/>
    </location>
</feature>
<feature type="transmembrane region" description="Helical" evidence="7">
    <location>
        <begin position="286"/>
        <end position="308"/>
    </location>
</feature>
<dbReference type="InterPro" id="IPR015920">
    <property type="entry name" value="Cellobiose_DH-like_cyt"/>
</dbReference>
<dbReference type="GO" id="GO:0016020">
    <property type="term" value="C:membrane"/>
    <property type="evidence" value="ECO:0007669"/>
    <property type="project" value="UniProtKB-SubCell"/>
</dbReference>
<dbReference type="CDD" id="cd09630">
    <property type="entry name" value="CDH_like_cytochrome"/>
    <property type="match status" value="1"/>
</dbReference>
<feature type="transmembrane region" description="Helical" evidence="7">
    <location>
        <begin position="354"/>
        <end position="375"/>
    </location>
</feature>
<dbReference type="InterPro" id="IPR006593">
    <property type="entry name" value="Cyt_b561/ferric_Rdtase_TM"/>
</dbReference>
<dbReference type="Pfam" id="PF16010">
    <property type="entry name" value="CDH-cyt"/>
    <property type="match status" value="1"/>
</dbReference>
<dbReference type="Pfam" id="PF03188">
    <property type="entry name" value="Cytochrom_B561"/>
    <property type="match status" value="1"/>
</dbReference>
<evidence type="ECO:0000256" key="8">
    <source>
        <dbReference type="SAM" id="SignalP"/>
    </source>
</evidence>